<dbReference type="EMBL" id="JALJOS010000020">
    <property type="protein sequence ID" value="KAK9826558.1"/>
    <property type="molecule type" value="Genomic_DNA"/>
</dbReference>
<keyword evidence="3" id="KW-1185">Reference proteome</keyword>
<dbReference type="Pfam" id="PF00069">
    <property type="entry name" value="Pkinase"/>
    <property type="match status" value="1"/>
</dbReference>
<reference evidence="2 3" key="1">
    <citation type="journal article" date="2024" name="Nat. Commun.">
        <title>Phylogenomics reveals the evolutionary origins of lichenization in chlorophyte algae.</title>
        <authorList>
            <person name="Puginier C."/>
            <person name="Libourel C."/>
            <person name="Otte J."/>
            <person name="Skaloud P."/>
            <person name="Haon M."/>
            <person name="Grisel S."/>
            <person name="Petersen M."/>
            <person name="Berrin J.G."/>
            <person name="Delaux P.M."/>
            <person name="Dal Grande F."/>
            <person name="Keller J."/>
        </authorList>
    </citation>
    <scope>NUCLEOTIDE SEQUENCE [LARGE SCALE GENOMIC DNA]</scope>
    <source>
        <strain evidence="2 3">SAG 2145</strain>
    </source>
</reference>
<dbReference type="CDD" id="cd14013">
    <property type="entry name" value="STKc_SNT7_plant"/>
    <property type="match status" value="1"/>
</dbReference>
<dbReference type="PANTHER" id="PTHR46699:SF4">
    <property type="entry name" value="SERINE_THREONINE-PROTEIN KINASE STN7, CHLOROPLASTIC"/>
    <property type="match status" value="1"/>
</dbReference>
<dbReference type="GO" id="GO:0005524">
    <property type="term" value="F:ATP binding"/>
    <property type="evidence" value="ECO:0007669"/>
    <property type="project" value="InterPro"/>
</dbReference>
<gene>
    <name evidence="2" type="ORF">WJX74_002733</name>
</gene>
<dbReference type="GO" id="GO:0004672">
    <property type="term" value="F:protein kinase activity"/>
    <property type="evidence" value="ECO:0007669"/>
    <property type="project" value="InterPro"/>
</dbReference>
<dbReference type="AlphaFoldDB" id="A0AAW1QYX1"/>
<dbReference type="InterPro" id="IPR000719">
    <property type="entry name" value="Prot_kinase_dom"/>
</dbReference>
<dbReference type="PROSITE" id="PS00108">
    <property type="entry name" value="PROTEIN_KINASE_ST"/>
    <property type="match status" value="1"/>
</dbReference>
<accession>A0AAW1QYX1</accession>
<comment type="caution">
    <text evidence="2">The sequence shown here is derived from an EMBL/GenBank/DDBJ whole genome shotgun (WGS) entry which is preliminary data.</text>
</comment>
<dbReference type="Gene3D" id="3.30.200.20">
    <property type="entry name" value="Phosphorylase Kinase, domain 1"/>
    <property type="match status" value="1"/>
</dbReference>
<dbReference type="Proteomes" id="UP001438707">
    <property type="component" value="Unassembled WGS sequence"/>
</dbReference>
<dbReference type="Gene3D" id="1.10.510.10">
    <property type="entry name" value="Transferase(Phosphotransferase) domain 1"/>
    <property type="match status" value="1"/>
</dbReference>
<name>A0AAW1QYX1_9CHLO</name>
<feature type="domain" description="Protein kinase" evidence="1">
    <location>
        <begin position="97"/>
        <end position="420"/>
    </location>
</feature>
<dbReference type="SMART" id="SM00220">
    <property type="entry name" value="S_TKc"/>
    <property type="match status" value="1"/>
</dbReference>
<proteinExistence type="predicted"/>
<dbReference type="PANTHER" id="PTHR46699">
    <property type="entry name" value="SERINE/THREONINE-PROTEIN KINASE STN8, CHLOROPLASTIC-RELATED"/>
    <property type="match status" value="1"/>
</dbReference>
<evidence type="ECO:0000313" key="3">
    <source>
        <dbReference type="Proteomes" id="UP001438707"/>
    </source>
</evidence>
<protein>
    <recommendedName>
        <fullName evidence="1">Protein kinase domain-containing protein</fullName>
    </recommendedName>
</protein>
<organism evidence="2 3">
    <name type="scientific">Apatococcus lobatus</name>
    <dbReference type="NCBI Taxonomy" id="904363"/>
    <lineage>
        <taxon>Eukaryota</taxon>
        <taxon>Viridiplantae</taxon>
        <taxon>Chlorophyta</taxon>
        <taxon>core chlorophytes</taxon>
        <taxon>Trebouxiophyceae</taxon>
        <taxon>Chlorellales</taxon>
        <taxon>Chlorellaceae</taxon>
        <taxon>Apatococcus</taxon>
    </lineage>
</organism>
<dbReference type="PROSITE" id="PS50011">
    <property type="entry name" value="PROTEIN_KINASE_DOM"/>
    <property type="match status" value="1"/>
</dbReference>
<sequence length="568" mass="63488">MSSIHLPALHNLLTLAYERVVYPCSTMNCGDVVHRSTLDPVLRMEEKGINPQGLALVLAALAYLTARPGVLEGAFDYYVSAKLQRLRDTRAYTKEDLVLGKKLASGGFGTVYKAELIDHAIPKSEGRDVILKKAKEFGEAEVWMNERLMRAAPECYAEFITAFDEAAGGFNRGPEPLWLVWQYEGDFTLWDLMQKKDFPYNMEPMLFGRELDLPKGPRRRLVTIRLVMQQILEALKATHRTGIVHRDIKPQNVIVSSVDRRVKLIDLGAAADLRIGINYVPNEFLLDPRYAPPQQYIMSTSTPRAPPIPVAATLSPILWRLNNPDRFDMYSAGMALLQMSFPNLRSDNNLIAFNRRLETFQWDLPAWRKAQERRSSRDFQEGFAMLDLDGGAPWSLLTQLVTYAPNKRLSADAALRHPAFGGKLGAVFSGSVRRASEVLDNLTAGDWATSSFSKGGTGRVESGLTEAQLSDELGARGELPPTLRNASATVAWWQNRQAAFNRAVALREARQKRNQRQARKGRPQQVIEEVVEEELPAPSARRRNSNKVGGLILPKFWSLGQGQGSTSG</sequence>
<dbReference type="InterPro" id="IPR008271">
    <property type="entry name" value="Ser/Thr_kinase_AS"/>
</dbReference>
<dbReference type="SUPFAM" id="SSF56112">
    <property type="entry name" value="Protein kinase-like (PK-like)"/>
    <property type="match status" value="1"/>
</dbReference>
<evidence type="ECO:0000313" key="2">
    <source>
        <dbReference type="EMBL" id="KAK9826558.1"/>
    </source>
</evidence>
<evidence type="ECO:0000259" key="1">
    <source>
        <dbReference type="PROSITE" id="PS50011"/>
    </source>
</evidence>
<dbReference type="InterPro" id="IPR011009">
    <property type="entry name" value="Kinase-like_dom_sf"/>
</dbReference>